<proteinExistence type="predicted"/>
<evidence type="ECO:0000259" key="1">
    <source>
        <dbReference type="SMART" id="SM00881"/>
    </source>
</evidence>
<dbReference type="PANTHER" id="PTHR33303">
    <property type="entry name" value="CYTOPLASMIC PROTEIN-RELATED"/>
    <property type="match status" value="1"/>
</dbReference>
<evidence type="ECO:0000313" key="2">
    <source>
        <dbReference type="EMBL" id="RCX26046.1"/>
    </source>
</evidence>
<dbReference type="RefSeq" id="WP_114280942.1">
    <property type="nucleotide sequence ID" value="NZ_QPJY01000012.1"/>
</dbReference>
<comment type="caution">
    <text evidence="2">The sequence shown here is derived from an EMBL/GenBank/DDBJ whole genome shotgun (WGS) entry which is preliminary data.</text>
</comment>
<sequence>MFDTGHALHHDHTVVVLGASPKPARYSNQAVRLLKEHGYRVVPVHPRFTDIEGLHAAPSLEAVEGPVDTLTLYVGPERSRPLIDDIVALRPGRVIFNPGTESAELEARLQSLEIPFIHGCTLVMLRTRQF</sequence>
<keyword evidence="3" id="KW-1185">Reference proteome</keyword>
<dbReference type="Proteomes" id="UP000252707">
    <property type="component" value="Unassembled WGS sequence"/>
</dbReference>
<dbReference type="InterPro" id="IPR036291">
    <property type="entry name" value="NAD(P)-bd_dom_sf"/>
</dbReference>
<dbReference type="Pfam" id="PF13380">
    <property type="entry name" value="CoA_binding_2"/>
    <property type="match status" value="1"/>
</dbReference>
<name>A0A369BZQ2_9GAMM</name>
<dbReference type="InterPro" id="IPR003781">
    <property type="entry name" value="CoA-bd"/>
</dbReference>
<dbReference type="Gene3D" id="3.40.50.720">
    <property type="entry name" value="NAD(P)-binding Rossmann-like Domain"/>
    <property type="match status" value="1"/>
</dbReference>
<dbReference type="AlphaFoldDB" id="A0A369BZQ2"/>
<reference evidence="2 3" key="1">
    <citation type="submission" date="2018-07" db="EMBL/GenBank/DDBJ databases">
        <title>Genomic Encyclopedia of Type Strains, Phase IV (KMG-IV): sequencing the most valuable type-strain genomes for metagenomic binning, comparative biology and taxonomic classification.</title>
        <authorList>
            <person name="Goeker M."/>
        </authorList>
    </citation>
    <scope>NUCLEOTIDE SEQUENCE [LARGE SCALE GENOMIC DNA]</scope>
    <source>
        <strain evidence="2 3">DSM 26407</strain>
    </source>
</reference>
<dbReference type="EMBL" id="QPJY01000012">
    <property type="protein sequence ID" value="RCX26046.1"/>
    <property type="molecule type" value="Genomic_DNA"/>
</dbReference>
<feature type="domain" description="CoA-binding" evidence="1">
    <location>
        <begin position="7"/>
        <end position="100"/>
    </location>
</feature>
<evidence type="ECO:0000313" key="3">
    <source>
        <dbReference type="Proteomes" id="UP000252707"/>
    </source>
</evidence>
<dbReference type="OrthoDB" id="9807426at2"/>
<dbReference type="SMART" id="SM00881">
    <property type="entry name" value="CoA_binding"/>
    <property type="match status" value="1"/>
</dbReference>
<dbReference type="SUPFAM" id="SSF51735">
    <property type="entry name" value="NAD(P)-binding Rossmann-fold domains"/>
    <property type="match status" value="1"/>
</dbReference>
<dbReference type="PANTHER" id="PTHR33303:SF2">
    <property type="entry name" value="COA-BINDING DOMAIN-CONTAINING PROTEIN"/>
    <property type="match status" value="1"/>
</dbReference>
<protein>
    <recommendedName>
        <fullName evidence="1">CoA-binding domain-containing protein</fullName>
    </recommendedName>
</protein>
<accession>A0A369BZQ2</accession>
<organism evidence="2 3">
    <name type="scientific">Thioalbus denitrificans</name>
    <dbReference type="NCBI Taxonomy" id="547122"/>
    <lineage>
        <taxon>Bacteria</taxon>
        <taxon>Pseudomonadati</taxon>
        <taxon>Pseudomonadota</taxon>
        <taxon>Gammaproteobacteria</taxon>
        <taxon>Chromatiales</taxon>
        <taxon>Ectothiorhodospiraceae</taxon>
        <taxon>Thioalbus</taxon>
    </lineage>
</organism>
<gene>
    <name evidence="2" type="ORF">DFQ59_11249</name>
</gene>